<evidence type="ECO:0000313" key="3">
    <source>
        <dbReference type="EMBL" id="CBY16107.1"/>
    </source>
</evidence>
<dbReference type="InParanoid" id="E4Y2M0"/>
<feature type="transmembrane region" description="Helical" evidence="2">
    <location>
        <begin position="491"/>
        <end position="511"/>
    </location>
</feature>
<dbReference type="AlphaFoldDB" id="E4Y2M0"/>
<keyword evidence="4" id="KW-1185">Reference proteome</keyword>
<feature type="non-terminal residue" evidence="3">
    <location>
        <position position="1"/>
    </location>
</feature>
<accession>E4Y2M0</accession>
<evidence type="ECO:0000256" key="2">
    <source>
        <dbReference type="SAM" id="Phobius"/>
    </source>
</evidence>
<proteinExistence type="predicted"/>
<evidence type="ECO:0000256" key="1">
    <source>
        <dbReference type="SAM" id="MobiDB-lite"/>
    </source>
</evidence>
<keyword evidence="2" id="KW-0812">Transmembrane</keyword>
<name>E4Y2M0_OIKDI</name>
<organism evidence="3">
    <name type="scientific">Oikopleura dioica</name>
    <name type="common">Tunicate</name>
    <dbReference type="NCBI Taxonomy" id="34765"/>
    <lineage>
        <taxon>Eukaryota</taxon>
        <taxon>Metazoa</taxon>
        <taxon>Chordata</taxon>
        <taxon>Tunicata</taxon>
        <taxon>Appendicularia</taxon>
        <taxon>Copelata</taxon>
        <taxon>Oikopleuridae</taxon>
        <taxon>Oikopleura</taxon>
    </lineage>
</organism>
<feature type="region of interest" description="Disordered" evidence="1">
    <location>
        <begin position="638"/>
        <end position="668"/>
    </location>
</feature>
<protein>
    <submittedName>
        <fullName evidence="3">Uncharacterized protein</fullName>
    </submittedName>
</protein>
<evidence type="ECO:0000313" key="4">
    <source>
        <dbReference type="Proteomes" id="UP000001307"/>
    </source>
</evidence>
<keyword evidence="2" id="KW-1133">Transmembrane helix</keyword>
<dbReference type="EMBL" id="FN653890">
    <property type="protein sequence ID" value="CBY16107.1"/>
    <property type="molecule type" value="Genomic_DNA"/>
</dbReference>
<reference evidence="3" key="1">
    <citation type="journal article" date="2010" name="Science">
        <title>Plasticity of animal genome architecture unmasked by rapid evolution of a pelagic tunicate.</title>
        <authorList>
            <person name="Denoeud F."/>
            <person name="Henriet S."/>
            <person name="Mungpakdee S."/>
            <person name="Aury J.M."/>
            <person name="Da Silva C."/>
            <person name="Brinkmann H."/>
            <person name="Mikhaleva J."/>
            <person name="Olsen L.C."/>
            <person name="Jubin C."/>
            <person name="Canestro C."/>
            <person name="Bouquet J.M."/>
            <person name="Danks G."/>
            <person name="Poulain J."/>
            <person name="Campsteijn C."/>
            <person name="Adamski M."/>
            <person name="Cross I."/>
            <person name="Yadetie F."/>
            <person name="Muffato M."/>
            <person name="Louis A."/>
            <person name="Butcher S."/>
            <person name="Tsagkogeorga G."/>
            <person name="Konrad A."/>
            <person name="Singh S."/>
            <person name="Jensen M.F."/>
            <person name="Cong E.H."/>
            <person name="Eikeseth-Otteraa H."/>
            <person name="Noel B."/>
            <person name="Anthouard V."/>
            <person name="Porcel B.M."/>
            <person name="Kachouri-Lafond R."/>
            <person name="Nishino A."/>
            <person name="Ugolini M."/>
            <person name="Chourrout P."/>
            <person name="Nishida H."/>
            <person name="Aasland R."/>
            <person name="Huzurbazar S."/>
            <person name="Westhof E."/>
            <person name="Delsuc F."/>
            <person name="Lehrach H."/>
            <person name="Reinhardt R."/>
            <person name="Weissenbach J."/>
            <person name="Roy S.W."/>
            <person name="Artiguenave F."/>
            <person name="Postlethwait J.H."/>
            <person name="Manak J.R."/>
            <person name="Thompson E.M."/>
            <person name="Jaillon O."/>
            <person name="Du Pasquier L."/>
            <person name="Boudinot P."/>
            <person name="Liberles D.A."/>
            <person name="Volff J.N."/>
            <person name="Philippe H."/>
            <person name="Lenhard B."/>
            <person name="Roest Crollius H."/>
            <person name="Wincker P."/>
            <person name="Chourrout D."/>
        </authorList>
    </citation>
    <scope>NUCLEOTIDE SEQUENCE [LARGE SCALE GENOMIC DNA]</scope>
</reference>
<dbReference type="OrthoDB" id="10485371at2759"/>
<keyword evidence="2" id="KW-0472">Membrane</keyword>
<sequence>KDNLNFLALFSIPDTNDFADDMRYEDNRLVYRTPENYFLTDGRTLPRDGPNYWDCVEPYSKLQIFQTNGLEKFFSRAPKTIKNLSGRNYTLPKEFRVVTKPSTLVMKIETNVDDKIYKASKVIRIAGSRFSFFPQASLKYEKSDEKNYYFTVEITVSIPHNYYDIREEDKKLVQVLLYAFNHLDFRILDVFVHEIVFEPNKSKKIETITIPKSLTLNNVKRTIDIIDGYITLSEEPRLDIENVLFQDASEGVKFARKSDHCHELHEFCDAVTYTQSMPSFEEIFSNANSAKRFRQFVSMAYVNDNKRIELHEINPCCSEYSFEKGFNLSTTRTLRIEMHQLASILYNRDKEDYRVILYFSTYSRPLFATEYDTSPCSADVPNYIADPAYYVRKVGTKFGRRMYEGDDVPEKHFSGIYWNITSDEIFKLHEKANLNTNKTDFRMWLWLAIEFNTSDSRRRESPCIMMNDAYDISAFVGEQRAVNRNSSIIQIIKFGLLFLLLALFLGAVHLIQRKWQKLWKESKPTAAQLTLYPVREQTSEDISEAKWPTGESNRTTELEEPLNSISDTLLDVNDNLLNRYFPGDSFPEKKSHALEQMPLIESDNPGYKFNPMLSQPTSQVLQAAPTLQPQQALIQVQEQPANFSGGNSGGYKTMEAISFPSASESEYK</sequence>
<dbReference type="Proteomes" id="UP000001307">
    <property type="component" value="Unassembled WGS sequence"/>
</dbReference>
<gene>
    <name evidence="3" type="ORF">GSOID_T00016422001</name>
</gene>